<gene>
    <name evidence="3" type="ORF">QR46_1127</name>
</gene>
<dbReference type="InterPro" id="IPR029052">
    <property type="entry name" value="Metallo-depent_PP-like"/>
</dbReference>
<name>A0A132NXQ8_GIAIN</name>
<comment type="caution">
    <text evidence="3">The sequence shown here is derived from an EMBL/GenBank/DDBJ whole genome shotgun (WGS) entry which is preliminary data.</text>
</comment>
<dbReference type="PANTHER" id="PTHR43143:SF1">
    <property type="entry name" value="SERINE_THREONINE-PROTEIN PHOSPHATASE CPPED1"/>
    <property type="match status" value="1"/>
</dbReference>
<dbReference type="OrthoDB" id="10251991at2759"/>
<dbReference type="GO" id="GO:0016787">
    <property type="term" value="F:hydrolase activity"/>
    <property type="evidence" value="ECO:0007669"/>
    <property type="project" value="InterPro"/>
</dbReference>
<evidence type="ECO:0000259" key="2">
    <source>
        <dbReference type="Pfam" id="PF00149"/>
    </source>
</evidence>
<dbReference type="InterPro" id="IPR004843">
    <property type="entry name" value="Calcineurin-like_PHP"/>
</dbReference>
<dbReference type="Proteomes" id="UP000070089">
    <property type="component" value="Unassembled WGS sequence"/>
</dbReference>
<reference evidence="3 4" key="1">
    <citation type="journal article" date="2015" name="Mol. Biochem. Parasitol.">
        <title>Identification of polymorphic genes for use in assemblage B genotyping assays through comparative genomics of multiple assemblage B Giardia duodenalis isolates.</title>
        <authorList>
            <person name="Wielinga C."/>
            <person name="Thompson R.C."/>
            <person name="Monis P."/>
            <person name="Ryan U."/>
        </authorList>
    </citation>
    <scope>NUCLEOTIDE SEQUENCE [LARGE SCALE GENOMIC DNA]</scope>
    <source>
        <strain evidence="3 4">BAH15c1</strain>
    </source>
</reference>
<dbReference type="Pfam" id="PF00149">
    <property type="entry name" value="Metallophos"/>
    <property type="match status" value="1"/>
</dbReference>
<organism evidence="3 4">
    <name type="scientific">Giardia duodenalis assemblage B</name>
    <dbReference type="NCBI Taxonomy" id="1394984"/>
    <lineage>
        <taxon>Eukaryota</taxon>
        <taxon>Metamonada</taxon>
        <taxon>Diplomonadida</taxon>
        <taxon>Hexamitidae</taxon>
        <taxon>Giardiinae</taxon>
        <taxon>Giardia</taxon>
    </lineage>
</organism>
<accession>A0A132NXQ8</accession>
<dbReference type="VEuPathDB" id="GiardiaDB:QR46_1127"/>
<dbReference type="PANTHER" id="PTHR43143">
    <property type="entry name" value="METALLOPHOSPHOESTERASE, CALCINEURIN SUPERFAMILY"/>
    <property type="match status" value="1"/>
</dbReference>
<keyword evidence="1" id="KW-1133">Transmembrane helix</keyword>
<feature type="domain" description="Calcineurin-like phosphoesterase" evidence="2">
    <location>
        <begin position="225"/>
        <end position="471"/>
    </location>
</feature>
<dbReference type="AlphaFoldDB" id="A0A132NXQ8"/>
<dbReference type="CDD" id="cd00838">
    <property type="entry name" value="MPP_superfamily"/>
    <property type="match status" value="1"/>
</dbReference>
<proteinExistence type="predicted"/>
<sequence>MSWKMRILLVEIIISVIILLVSVGFMIFIGSTSFEMDIFGRVSNLFFAQASIFIHSLVVIILASCMCCLYKQRCKASKRFLTILSWITHFLFIQSSLVYISAGLYYSAITNPTTPTRISPFLTFADELPTSSLQINWYHKPITSSQKKSGHKLWLYDKDFSPEITLDDFQLQEAPNLWQSIPVESINHTHHSKLSKLKPGRKYFYKTNSSKRLYYLIAPMPQPNFKFALISDTHARYGVNILLKSFLEDNQPDFVVHGGDFITLGTVMAQWCQMMADHGMFSYLRSRPLLATSGNHELYQNIMDTVANRSNYKNLFSHRQVAQRRINQVAQNSPYRDWEDLLQYIPSAARQYYDPDVVGDIPPFDEGQYLTLEYGNTLFIVLDCMEDYQRHRLVDVPMGHVFSPEQLKWLNTTLVKYAPMNRPDIKFRVIVSHIGMYTITKAQAEPLPLALILEPYICQYYVDAFVVGHSHLTQLHNRTSVCKELGYPDHSFYAITLGTSGGTPNRVSNLLRGKTRWPNLEATSLSPLISEKAYGAKDFIYGASFYQCVLIDVLEDRMTFHFYKLPTRREVFQLSILK</sequence>
<protein>
    <submittedName>
        <fullName evidence="3">Putative metallophosphatase superfamily protein</fullName>
    </submittedName>
</protein>
<dbReference type="InterPro" id="IPR051918">
    <property type="entry name" value="STPP_CPPED1"/>
</dbReference>
<dbReference type="SUPFAM" id="SSF56300">
    <property type="entry name" value="Metallo-dependent phosphatases"/>
    <property type="match status" value="1"/>
</dbReference>
<keyword evidence="1" id="KW-0472">Membrane</keyword>
<dbReference type="EMBL" id="JXTI01000021">
    <property type="protein sequence ID" value="KWX14833.1"/>
    <property type="molecule type" value="Genomic_DNA"/>
</dbReference>
<evidence type="ECO:0000313" key="4">
    <source>
        <dbReference type="Proteomes" id="UP000070089"/>
    </source>
</evidence>
<feature type="transmembrane region" description="Helical" evidence="1">
    <location>
        <begin position="46"/>
        <end position="69"/>
    </location>
</feature>
<feature type="transmembrane region" description="Helical" evidence="1">
    <location>
        <begin position="81"/>
        <end position="106"/>
    </location>
</feature>
<evidence type="ECO:0000313" key="3">
    <source>
        <dbReference type="EMBL" id="KWX14833.1"/>
    </source>
</evidence>
<keyword evidence="1" id="KW-0812">Transmembrane</keyword>
<dbReference type="Gene3D" id="3.60.21.10">
    <property type="match status" value="1"/>
</dbReference>
<feature type="transmembrane region" description="Helical" evidence="1">
    <location>
        <begin position="7"/>
        <end position="34"/>
    </location>
</feature>
<evidence type="ECO:0000256" key="1">
    <source>
        <dbReference type="SAM" id="Phobius"/>
    </source>
</evidence>